<name>A0ABR7N9P6_9FIRM</name>
<dbReference type="RefSeq" id="WP_249308088.1">
    <property type="nucleotide sequence ID" value="NZ_JACRSZ010000007.1"/>
</dbReference>
<evidence type="ECO:0000313" key="1">
    <source>
        <dbReference type="EMBL" id="MBC8573059.1"/>
    </source>
</evidence>
<sequence length="816" mass="92187">MKKILIKIGVLLLLFVGSLAGFAYMMDDEVTVQTEDMEKATLPLVYMRYKDVDMNSLHGYVEPMEVTMVRDTLTPISTDRNLSIRVQTFGAKVQDIYFEVLTIDGTKSLENTNVTDITDDGEYITANFTLAGKIRMNQEYVLKIQLKSDGKDVYYYTRLVQQDSLHTREYLDFVNMFSDNCLNKNADSLAVYLEPENDVEQMNLSYMDIHTTTDQLEWGNLNPQIYYKSIPAIKELNETTATITQQYLISAEDEDGNVELYTVNEYFRLRYADEVVMLLDFERTTDEVFDPDNGVITDTGINLGITQNDISFASDSNHNYFAFEQSGELWSYDAQSGKMAQIFTFRQKGDSDYRDIYGEHGIRVLRVSESGNVYFIVAGYMNRGRHEGESGVALYYYDAGSGTVEEKLFVDTDRSFDLLRMDVEKLAYVTDDQSMFYMLLDGSIYQINLMTMEKSTLMDGLKLGCVEGSGSGQYFAYLKENKPYDSTTIAMMDLESGKVNEISCPDSERVRMLGYLNESLIYGVADTADIDVTQEGNELFPMKQVNIVDENAQPLKEYAQTGVYVTGGEITDRLLTMTRVQKSGNDWVDAGEDHIIDNVADDSGIGLTTQVTDRKKTEEVLLLGDGVISQTPKVVRSSMLVQKEAKKITIPYTANEEEIYYVYAKGTLAGMYENANTAIVKADELFGVVVNKNQQYIWERGNKATESTIRLADIPQCILNGTMDMDELTQQLSDKIVLNLAGCNMDEILYFISEGNPVIADTTDGVRILTGYDQWGNISFYKPGADDTYLLSDEDSLALFEKSGNLFIGFLDKYKE</sequence>
<dbReference type="EMBL" id="JACRSZ010000007">
    <property type="protein sequence ID" value="MBC8573059.1"/>
    <property type="molecule type" value="Genomic_DNA"/>
</dbReference>
<gene>
    <name evidence="1" type="ORF">H8716_08185</name>
</gene>
<keyword evidence="2" id="KW-1185">Reference proteome</keyword>
<protein>
    <submittedName>
        <fullName evidence="1">Uncharacterized protein</fullName>
    </submittedName>
</protein>
<accession>A0ABR7N9P6</accession>
<comment type="caution">
    <text evidence="1">The sequence shown here is derived from an EMBL/GenBank/DDBJ whole genome shotgun (WGS) entry which is preliminary data.</text>
</comment>
<dbReference type="SUPFAM" id="SSF82171">
    <property type="entry name" value="DPP6 N-terminal domain-like"/>
    <property type="match status" value="1"/>
</dbReference>
<organism evidence="1 2">
    <name type="scientific">Jingyaoa shaoxingensis</name>
    <dbReference type="NCBI Taxonomy" id="2763671"/>
    <lineage>
        <taxon>Bacteria</taxon>
        <taxon>Bacillati</taxon>
        <taxon>Bacillota</taxon>
        <taxon>Clostridia</taxon>
        <taxon>Lachnospirales</taxon>
        <taxon>Lachnospiraceae</taxon>
        <taxon>Jingyaoa</taxon>
    </lineage>
</organism>
<proteinExistence type="predicted"/>
<reference evidence="1 2" key="1">
    <citation type="submission" date="2020-08" db="EMBL/GenBank/DDBJ databases">
        <title>Genome public.</title>
        <authorList>
            <person name="Liu C."/>
            <person name="Sun Q."/>
        </authorList>
    </citation>
    <scope>NUCLEOTIDE SEQUENCE [LARGE SCALE GENOMIC DNA]</scope>
    <source>
        <strain evidence="1 2">NSJ-46</strain>
    </source>
</reference>
<dbReference type="Proteomes" id="UP000657421">
    <property type="component" value="Unassembled WGS sequence"/>
</dbReference>
<evidence type="ECO:0000313" key="2">
    <source>
        <dbReference type="Proteomes" id="UP000657421"/>
    </source>
</evidence>